<dbReference type="Pfam" id="PF08264">
    <property type="entry name" value="Anticodon_1"/>
    <property type="match status" value="1"/>
</dbReference>
<proteinExistence type="inferred from homology"/>
<dbReference type="EC" id="6.1.1.5" evidence="4"/>
<dbReference type="Proteomes" id="UP001208570">
    <property type="component" value="Unassembled WGS sequence"/>
</dbReference>
<dbReference type="InterPro" id="IPR009008">
    <property type="entry name" value="Val/Leu/Ile-tRNA-synth_edit"/>
</dbReference>
<evidence type="ECO:0000256" key="5">
    <source>
        <dbReference type="ARBA" id="ARBA00022490"/>
    </source>
</evidence>
<reference evidence="21" key="1">
    <citation type="journal article" date="2023" name="Mol. Biol. Evol.">
        <title>Third-Generation Sequencing Reveals the Adaptive Role of the Epigenome in Three Deep-Sea Polychaetes.</title>
        <authorList>
            <person name="Perez M."/>
            <person name="Aroh O."/>
            <person name="Sun Y."/>
            <person name="Lan Y."/>
            <person name="Juniper S.K."/>
            <person name="Young C.R."/>
            <person name="Angers B."/>
            <person name="Qian P.Y."/>
        </authorList>
    </citation>
    <scope>NUCLEOTIDE SEQUENCE</scope>
    <source>
        <strain evidence="21">P08H-3</strain>
    </source>
</reference>
<dbReference type="GO" id="GO:0004822">
    <property type="term" value="F:isoleucine-tRNA ligase activity"/>
    <property type="evidence" value="ECO:0007669"/>
    <property type="project" value="UniProtKB-EC"/>
</dbReference>
<feature type="domain" description="Isoleucine--tRNA ligase cytoplasmic ubiquitin-like" evidence="20">
    <location>
        <begin position="1054"/>
        <end position="1136"/>
    </location>
</feature>
<evidence type="ECO:0000256" key="10">
    <source>
        <dbReference type="ARBA" id="ARBA00022917"/>
    </source>
</evidence>
<evidence type="ECO:0000256" key="12">
    <source>
        <dbReference type="ARBA" id="ARBA00023146"/>
    </source>
</evidence>
<comment type="subcellular location">
    <subcellularLocation>
        <location evidence="2">Cytoplasm</location>
        <location evidence="2">Cytosol</location>
    </subcellularLocation>
</comment>
<dbReference type="InterPro" id="IPR002301">
    <property type="entry name" value="Ile-tRNA-ligase"/>
</dbReference>
<keyword evidence="9 17" id="KW-0067">ATP-binding</keyword>
<comment type="function">
    <text evidence="1">Catalyzes the specific attachment of an amino acid to its cognate tRNA in a 2 step reaction: the amino acid (AA) is first activated by ATP to form AA-AMP and then transferred to the acceptor end of the tRNA.</text>
</comment>
<dbReference type="Pfam" id="PF23567">
    <property type="entry name" value="Ubiquitin_IARS1"/>
    <property type="match status" value="1"/>
</dbReference>
<dbReference type="FunFam" id="1.10.730.10:FF:000004">
    <property type="entry name" value="Isoleucyl-tRNA synthetase, cytoplasmic"/>
    <property type="match status" value="1"/>
</dbReference>
<dbReference type="SUPFAM" id="SSF52374">
    <property type="entry name" value="Nucleotidylyl transferase"/>
    <property type="match status" value="1"/>
</dbReference>
<evidence type="ECO:0000259" key="18">
    <source>
        <dbReference type="Pfam" id="PF00133"/>
    </source>
</evidence>
<dbReference type="GO" id="GO:0017101">
    <property type="term" value="C:aminoacyl-tRNA synthetase multienzyme complex"/>
    <property type="evidence" value="ECO:0007669"/>
    <property type="project" value="UniProtKB-ARBA"/>
</dbReference>
<evidence type="ECO:0000256" key="14">
    <source>
        <dbReference type="ARBA" id="ARBA00048359"/>
    </source>
</evidence>
<dbReference type="PROSITE" id="PS00178">
    <property type="entry name" value="AA_TRNA_LIGASE_I"/>
    <property type="match status" value="1"/>
</dbReference>
<dbReference type="FunFam" id="3.40.50.620:FF:000050">
    <property type="entry name" value="Isoleucyl-tRNA synthetase,cytoplasmic"/>
    <property type="match status" value="1"/>
</dbReference>
<dbReference type="NCBIfam" id="TIGR00392">
    <property type="entry name" value="ileS"/>
    <property type="match status" value="1"/>
</dbReference>
<keyword evidence="8 17" id="KW-0547">Nucleotide-binding</keyword>
<dbReference type="Gene3D" id="1.10.730.10">
    <property type="entry name" value="Isoleucyl-tRNA Synthetase, Domain 1"/>
    <property type="match status" value="1"/>
</dbReference>
<dbReference type="Gene3D" id="3.40.50.620">
    <property type="entry name" value="HUPs"/>
    <property type="match status" value="2"/>
</dbReference>
<evidence type="ECO:0000256" key="6">
    <source>
        <dbReference type="ARBA" id="ARBA00022553"/>
    </source>
</evidence>
<dbReference type="InterPro" id="IPR013155">
    <property type="entry name" value="M/V/L/I-tRNA-synth_anticd-bd"/>
</dbReference>
<dbReference type="InterPro" id="IPR033709">
    <property type="entry name" value="Anticodon_Ile_ABEc"/>
</dbReference>
<dbReference type="GO" id="GO:0005524">
    <property type="term" value="F:ATP binding"/>
    <property type="evidence" value="ECO:0007669"/>
    <property type="project" value="UniProtKB-KW"/>
</dbReference>
<dbReference type="AlphaFoldDB" id="A0AAD9MVM6"/>
<dbReference type="InterPro" id="IPR009080">
    <property type="entry name" value="tRNAsynth_Ia_anticodon-bd"/>
</dbReference>
<comment type="catalytic activity">
    <reaction evidence="14">
        <text>tRNA(Ile) + L-isoleucine + ATP = L-isoleucyl-tRNA(Ile) + AMP + diphosphate</text>
        <dbReference type="Rhea" id="RHEA:11060"/>
        <dbReference type="Rhea" id="RHEA-COMP:9666"/>
        <dbReference type="Rhea" id="RHEA-COMP:9695"/>
        <dbReference type="ChEBI" id="CHEBI:30616"/>
        <dbReference type="ChEBI" id="CHEBI:33019"/>
        <dbReference type="ChEBI" id="CHEBI:58045"/>
        <dbReference type="ChEBI" id="CHEBI:78442"/>
        <dbReference type="ChEBI" id="CHEBI:78528"/>
        <dbReference type="ChEBI" id="CHEBI:456215"/>
        <dbReference type="EC" id="6.1.1.5"/>
    </reaction>
</comment>
<evidence type="ECO:0000256" key="4">
    <source>
        <dbReference type="ARBA" id="ARBA00013165"/>
    </source>
</evidence>
<dbReference type="SUPFAM" id="SSF47323">
    <property type="entry name" value="Anticodon-binding domain of a subclass of class I aminoacyl-tRNA synthetases"/>
    <property type="match status" value="1"/>
</dbReference>
<dbReference type="Pfam" id="PF19302">
    <property type="entry name" value="DUF5915"/>
    <property type="match status" value="1"/>
</dbReference>
<evidence type="ECO:0000256" key="13">
    <source>
        <dbReference type="ARBA" id="ARBA00032665"/>
    </source>
</evidence>
<evidence type="ECO:0000256" key="7">
    <source>
        <dbReference type="ARBA" id="ARBA00022598"/>
    </source>
</evidence>
<comment type="subunit">
    <text evidence="15">Part of a multisubunit complex that groups tRNA ligases for Arg (RARS1), Asp (DARS1), Gln (QARS1), Ile (IARS1), Leu (LARS1), Lys (KARS1), Met (MARS1) the bifunctional ligase for Glu and Pro (EPRS1) and the auxiliary subunits AIMP1/p43, AIMP2/p38 and EEF1E1/p18.</text>
</comment>
<evidence type="ECO:0000256" key="16">
    <source>
        <dbReference type="ARBA" id="ARBA00069879"/>
    </source>
</evidence>
<dbReference type="InterPro" id="IPR014729">
    <property type="entry name" value="Rossmann-like_a/b/a_fold"/>
</dbReference>
<keyword evidence="5" id="KW-0963">Cytoplasm</keyword>
<dbReference type="InterPro" id="IPR002300">
    <property type="entry name" value="aa-tRNA-synth_Ia"/>
</dbReference>
<dbReference type="SUPFAM" id="SSF50677">
    <property type="entry name" value="ValRS/IleRS/LeuRS editing domain"/>
    <property type="match status" value="1"/>
</dbReference>
<dbReference type="Pfam" id="PF00133">
    <property type="entry name" value="tRNA-synt_1"/>
    <property type="match status" value="1"/>
</dbReference>
<comment type="similarity">
    <text evidence="3 17">Belongs to the class-I aminoacyl-tRNA synthetase family.</text>
</comment>
<keyword evidence="11" id="KW-0007">Acetylation</keyword>
<dbReference type="CDD" id="cd00818">
    <property type="entry name" value="IleRS_core"/>
    <property type="match status" value="1"/>
</dbReference>
<evidence type="ECO:0000256" key="1">
    <source>
        <dbReference type="ARBA" id="ARBA00003170"/>
    </source>
</evidence>
<evidence type="ECO:0000256" key="2">
    <source>
        <dbReference type="ARBA" id="ARBA00004514"/>
    </source>
</evidence>
<protein>
    <recommendedName>
        <fullName evidence="16">Isoleucine--tRNA ligase, cytoplasmic</fullName>
        <ecNumber evidence="4">6.1.1.5</ecNumber>
    </recommendedName>
    <alternativeName>
        <fullName evidence="13">Isoleucyl-tRNA synthetase</fullName>
    </alternativeName>
</protein>
<dbReference type="PANTHER" id="PTHR42780:SF1">
    <property type="entry name" value="ISOLEUCINE--TRNA LIGASE, CYTOPLASMIC"/>
    <property type="match status" value="1"/>
</dbReference>
<keyword evidence="12 17" id="KW-0030">Aminoacyl-tRNA synthetase</keyword>
<dbReference type="GO" id="GO:0002161">
    <property type="term" value="F:aminoacyl-tRNA deacylase activity"/>
    <property type="evidence" value="ECO:0007669"/>
    <property type="project" value="InterPro"/>
</dbReference>
<evidence type="ECO:0000256" key="11">
    <source>
        <dbReference type="ARBA" id="ARBA00022990"/>
    </source>
</evidence>
<keyword evidence="22" id="KW-1185">Reference proteome</keyword>
<dbReference type="GO" id="GO:0005829">
    <property type="term" value="C:cytosol"/>
    <property type="evidence" value="ECO:0007669"/>
    <property type="project" value="UniProtKB-SubCell"/>
</dbReference>
<evidence type="ECO:0000256" key="15">
    <source>
        <dbReference type="ARBA" id="ARBA00063494"/>
    </source>
</evidence>
<dbReference type="InterPro" id="IPR023586">
    <property type="entry name" value="Ile-tRNA-ligase_type2"/>
</dbReference>
<accession>A0AAD9MVM6</accession>
<feature type="domain" description="Aminoacyl-tRNA synthetase class Ia" evidence="18">
    <location>
        <begin position="18"/>
        <end position="639"/>
    </location>
</feature>
<evidence type="ECO:0000256" key="8">
    <source>
        <dbReference type="ARBA" id="ARBA00022741"/>
    </source>
</evidence>
<dbReference type="PRINTS" id="PR00984">
    <property type="entry name" value="TRNASYNTHILE"/>
</dbReference>
<comment type="caution">
    <text evidence="21">The sequence shown here is derived from an EMBL/GenBank/DDBJ whole genome shotgun (WGS) entry which is preliminary data.</text>
</comment>
<keyword evidence="10 17" id="KW-0648">Protein biosynthesis</keyword>
<evidence type="ECO:0000259" key="19">
    <source>
        <dbReference type="Pfam" id="PF08264"/>
    </source>
</evidence>
<evidence type="ECO:0000313" key="22">
    <source>
        <dbReference type="Proteomes" id="UP001208570"/>
    </source>
</evidence>
<name>A0AAD9MVM6_9ANNE</name>
<keyword evidence="6" id="KW-0597">Phosphoprotein</keyword>
<dbReference type="InterPro" id="IPR057033">
    <property type="entry name" value="Ubiquitin_IARS1"/>
</dbReference>
<dbReference type="EMBL" id="JAODUP010000550">
    <property type="protein sequence ID" value="KAK2147472.1"/>
    <property type="molecule type" value="Genomic_DNA"/>
</dbReference>
<dbReference type="GO" id="GO:0000049">
    <property type="term" value="F:tRNA binding"/>
    <property type="evidence" value="ECO:0007669"/>
    <property type="project" value="InterPro"/>
</dbReference>
<dbReference type="FunFam" id="3.40.50.620:FF:000414">
    <property type="entry name" value="Isoleucine--tRNA ligase, cytoplasmic-like"/>
    <property type="match status" value="1"/>
</dbReference>
<evidence type="ECO:0000256" key="9">
    <source>
        <dbReference type="ARBA" id="ARBA00022840"/>
    </source>
</evidence>
<dbReference type="CDD" id="cd07961">
    <property type="entry name" value="Anticodon_Ia_Ile_ABEc"/>
    <property type="match status" value="1"/>
</dbReference>
<dbReference type="GO" id="GO:0006428">
    <property type="term" value="P:isoleucyl-tRNA aminoacylation"/>
    <property type="evidence" value="ECO:0007669"/>
    <property type="project" value="InterPro"/>
</dbReference>
<dbReference type="InterPro" id="IPR001412">
    <property type="entry name" value="aa-tRNA-synth_I_CS"/>
</dbReference>
<evidence type="ECO:0000256" key="17">
    <source>
        <dbReference type="RuleBase" id="RU363035"/>
    </source>
</evidence>
<evidence type="ECO:0000313" key="21">
    <source>
        <dbReference type="EMBL" id="KAK2147472.1"/>
    </source>
</evidence>
<sequence length="1140" mass="131099">MVEEVPEKINFPEEEERVLALWKKIDAFQTSLKQSKNKPRYVFYDGPPFATGLPHYGHILAGTVKDVVTRWAHQSGFHVERRFGWDCHGLPVEYEIDKKLGIKGPDDVKKLGIANYNAECRKIVSRYSNEWEAIIGRLGRWIDFKNDYKTMYPSFMESIWWVFKQLYDKGLVYRGFKVMPFSTACNTPLSNFESGQNYKEVQDPAVIVSFPLEEHPDISVVAWTTTPWTLPSNLSLCMHPDLMYVKVKEVSSGKLYIMMEARIEALFKKPEEFEILERFPGKAMEGKSYKPLFPYFAYLKERGAFRILNDTYVTEESGTGVVHQAPYFGEDDYRVNLNYDVITKDMQPICPVDYCGCFTDPVTDFKGQYVKDADKNIIKMMKENGRLVNQATCVHSYPFCWRSDTPLIYRAVPSWFVRVEHMTSKLLESNAKTYWVPDFVKEKRFGNWLRDARDWAISRNRYWGTPIPLWISEDGEEIVCIGSVAELERLSGVKDIKDLHRESVDKITIPSCCGKGILRRVSEVFDCWFESGSMPYAQNHYPFENKKQFEDTFPGDFIAEGIDQTRGWFYTLIVLSTALWEKAPFKNLICHGLVLAADGQKMSKRKKNYPDPVEIVNKYGADAIRLYLVNSPVVRADNLRFKEQGVRDIAKDVFLPWYNAYRFLMQNVARLEREEDVKFLYNEAEIKKPDNYKDRWILSFTQSLVKYVKEEMAAYHLYTVLPRLLKFVDQLTNWYVRMNRRRLKGETGVSDCTQALTTLFGVLFTMARVMAPFIPFITEHMYQNMRSLIGPQSTKGQDTQSIHYLMLPEVREDLIDMTIENAVSRMQSVIELARVIRDRKTLPMKYPLKEVVVIHKSEETLKDVKALQNYIMEELNVRNVTTTSDKAKYGVQLKAQPDHKVLGARLKGALQAVALEIDRLSDERLALFQKQGHIEVGGHTLGSSDLRLMYTFDTKSKDTPNCYEAHSDSEGTLQPSDDITVFYQTSGTLARIIPEYKDFIFNTIKQPVLPYPVPDNTELIVQEKMKVKGDPLALTIVRGHVGSESPTVSNGPVPFCKFVNVELVGTSPLAGSTGRQATILLENPCGDFALSHSELMHQVMVIFGLHNQNLALYTSKDKKTRITTGSMLTLHGKTLYAFRD</sequence>
<evidence type="ECO:0000259" key="20">
    <source>
        <dbReference type="Pfam" id="PF23567"/>
    </source>
</evidence>
<dbReference type="PANTHER" id="PTHR42780">
    <property type="entry name" value="SOLEUCYL-TRNA SYNTHETASE"/>
    <property type="match status" value="1"/>
</dbReference>
<organism evidence="21 22">
    <name type="scientific">Paralvinella palmiformis</name>
    <dbReference type="NCBI Taxonomy" id="53620"/>
    <lineage>
        <taxon>Eukaryota</taxon>
        <taxon>Metazoa</taxon>
        <taxon>Spiralia</taxon>
        <taxon>Lophotrochozoa</taxon>
        <taxon>Annelida</taxon>
        <taxon>Polychaeta</taxon>
        <taxon>Sedentaria</taxon>
        <taxon>Canalipalpata</taxon>
        <taxon>Terebellida</taxon>
        <taxon>Terebelliformia</taxon>
        <taxon>Alvinellidae</taxon>
        <taxon>Paralvinella</taxon>
    </lineage>
</organism>
<gene>
    <name evidence="21" type="ORF">LSH36_550g00010</name>
</gene>
<keyword evidence="7 17" id="KW-0436">Ligase</keyword>
<evidence type="ECO:0000256" key="3">
    <source>
        <dbReference type="ARBA" id="ARBA00005594"/>
    </source>
</evidence>
<feature type="domain" description="Methionyl/Valyl/Leucyl/Isoleucyl-tRNA synthetase anticodon-binding" evidence="19">
    <location>
        <begin position="694"/>
        <end position="850"/>
    </location>
</feature>